<protein>
    <submittedName>
        <fullName evidence="2">Uncharacterized protein</fullName>
    </submittedName>
</protein>
<reference evidence="2 3" key="1">
    <citation type="submission" date="2019-11" db="EMBL/GenBank/DDBJ databases">
        <title>Genome sequences of 17 halophilic strains isolated from different environments.</title>
        <authorList>
            <person name="Furrow R.E."/>
        </authorList>
    </citation>
    <scope>NUCLEOTIDE SEQUENCE [LARGE SCALE GENOMIC DNA]</scope>
    <source>
        <strain evidence="2 3">22506_14_FS</strain>
    </source>
</reference>
<keyword evidence="1" id="KW-0812">Transmembrane</keyword>
<organism evidence="2 3">
    <name type="scientific">Guptibacillus hwajinpoensis</name>
    <dbReference type="NCBI Taxonomy" id="208199"/>
    <lineage>
        <taxon>Bacteria</taxon>
        <taxon>Bacillati</taxon>
        <taxon>Bacillota</taxon>
        <taxon>Bacilli</taxon>
        <taxon>Bacillales</taxon>
        <taxon>Guptibacillaceae</taxon>
        <taxon>Guptibacillus</taxon>
    </lineage>
</organism>
<evidence type="ECO:0000256" key="1">
    <source>
        <dbReference type="SAM" id="Phobius"/>
    </source>
</evidence>
<keyword evidence="1" id="KW-0472">Membrane</keyword>
<feature type="transmembrane region" description="Helical" evidence="1">
    <location>
        <begin position="70"/>
        <end position="88"/>
    </location>
</feature>
<feature type="transmembrane region" description="Helical" evidence="1">
    <location>
        <begin position="41"/>
        <end position="58"/>
    </location>
</feature>
<accession>A0A845F0H3</accession>
<feature type="transmembrane region" description="Helical" evidence="1">
    <location>
        <begin position="12"/>
        <end position="35"/>
    </location>
</feature>
<sequence>MMSTESESKLLFSLSIVQFILSALILLLPIMYLITPEEENLLLYGIMGFGVINLLAGISNRIKGQQRSGMFYSIAGVVLFAIGVSLLLF</sequence>
<dbReference type="Proteomes" id="UP000447833">
    <property type="component" value="Unassembled WGS sequence"/>
</dbReference>
<dbReference type="AlphaFoldDB" id="A0A845F0H3"/>
<dbReference type="EMBL" id="WMEY01000004">
    <property type="protein sequence ID" value="MYL64452.1"/>
    <property type="molecule type" value="Genomic_DNA"/>
</dbReference>
<evidence type="ECO:0000313" key="2">
    <source>
        <dbReference type="EMBL" id="MYL64452.1"/>
    </source>
</evidence>
<comment type="caution">
    <text evidence="2">The sequence shown here is derived from an EMBL/GenBank/DDBJ whole genome shotgun (WGS) entry which is preliminary data.</text>
</comment>
<gene>
    <name evidence="2" type="ORF">GLW07_13930</name>
</gene>
<keyword evidence="1" id="KW-1133">Transmembrane helix</keyword>
<name>A0A845F0H3_9BACL</name>
<proteinExistence type="predicted"/>
<evidence type="ECO:0000313" key="3">
    <source>
        <dbReference type="Proteomes" id="UP000447833"/>
    </source>
</evidence>
<dbReference type="RefSeq" id="WP_160919901.1">
    <property type="nucleotide sequence ID" value="NZ_WMEY01000004.1"/>
</dbReference>